<organism evidence="2">
    <name type="scientific">Hexamita inflata</name>
    <dbReference type="NCBI Taxonomy" id="28002"/>
    <lineage>
        <taxon>Eukaryota</taxon>
        <taxon>Metamonada</taxon>
        <taxon>Diplomonadida</taxon>
        <taxon>Hexamitidae</taxon>
        <taxon>Hexamitinae</taxon>
        <taxon>Hexamita</taxon>
    </lineage>
</organism>
<evidence type="ECO:0000313" key="4">
    <source>
        <dbReference type="Proteomes" id="UP001642409"/>
    </source>
</evidence>
<keyword evidence="1" id="KW-0472">Membrane</keyword>
<dbReference type="EMBL" id="CAXDID020000088">
    <property type="protein sequence ID" value="CAL6021141.1"/>
    <property type="molecule type" value="Genomic_DNA"/>
</dbReference>
<feature type="transmembrane region" description="Helical" evidence="1">
    <location>
        <begin position="45"/>
        <end position="70"/>
    </location>
</feature>
<protein>
    <submittedName>
        <fullName evidence="3">Hypothetical_protein</fullName>
    </submittedName>
</protein>
<gene>
    <name evidence="2" type="ORF">HINF_LOCUS21927</name>
    <name evidence="3" type="ORF">HINF_LOCUS28025</name>
</gene>
<name>A0AA86P8W2_9EUKA</name>
<evidence type="ECO:0000256" key="1">
    <source>
        <dbReference type="SAM" id="Phobius"/>
    </source>
</evidence>
<feature type="transmembrane region" description="Helical" evidence="1">
    <location>
        <begin position="21"/>
        <end position="39"/>
    </location>
</feature>
<dbReference type="Proteomes" id="UP001642409">
    <property type="component" value="Unassembled WGS sequence"/>
</dbReference>
<reference evidence="2" key="1">
    <citation type="submission" date="2023-06" db="EMBL/GenBank/DDBJ databases">
        <authorList>
            <person name="Kurt Z."/>
        </authorList>
    </citation>
    <scope>NUCLEOTIDE SEQUENCE</scope>
</reference>
<keyword evidence="4" id="KW-1185">Reference proteome</keyword>
<accession>A0AA86P8W2</accession>
<evidence type="ECO:0000313" key="2">
    <source>
        <dbReference type="EMBL" id="CAI9934282.1"/>
    </source>
</evidence>
<sequence>MNIINFLRVMDQQDGAVIVKTVSDIFKLFFSVVFQIFASKQNQDMFLRTLFSCVYVLYYLLMHLINRILILNSVKLTKKMQNNEISSQKFTSYSGVKQKSAHIQLLK</sequence>
<reference evidence="3 4" key="2">
    <citation type="submission" date="2024-07" db="EMBL/GenBank/DDBJ databases">
        <authorList>
            <person name="Akdeniz Z."/>
        </authorList>
    </citation>
    <scope>NUCLEOTIDE SEQUENCE [LARGE SCALE GENOMIC DNA]</scope>
</reference>
<keyword evidence="1" id="KW-0812">Transmembrane</keyword>
<dbReference type="EMBL" id="CATOUU010000564">
    <property type="protein sequence ID" value="CAI9934282.1"/>
    <property type="molecule type" value="Genomic_DNA"/>
</dbReference>
<comment type="caution">
    <text evidence="2">The sequence shown here is derived from an EMBL/GenBank/DDBJ whole genome shotgun (WGS) entry which is preliminary data.</text>
</comment>
<proteinExistence type="predicted"/>
<evidence type="ECO:0000313" key="3">
    <source>
        <dbReference type="EMBL" id="CAL6021141.1"/>
    </source>
</evidence>
<keyword evidence="1" id="KW-1133">Transmembrane helix</keyword>
<dbReference type="AlphaFoldDB" id="A0AA86P8W2"/>